<keyword evidence="2" id="KW-0001">2Fe-2S</keyword>
<dbReference type="InterPro" id="IPR001041">
    <property type="entry name" value="2Fe-2S_ferredoxin-type"/>
</dbReference>
<dbReference type="PANTHER" id="PTHR47354">
    <property type="entry name" value="NADH OXIDOREDUCTASE HCR"/>
    <property type="match status" value="1"/>
</dbReference>
<dbReference type="InterPro" id="IPR006058">
    <property type="entry name" value="2Fe2S_fd_BS"/>
</dbReference>
<keyword evidence="6" id="KW-0411">Iron-sulfur</keyword>
<dbReference type="EMBL" id="LR743510">
    <property type="protein sequence ID" value="CAA2137767.1"/>
    <property type="molecule type" value="Genomic_DNA"/>
</dbReference>
<dbReference type="EC" id="1.-.-.-" evidence="9"/>
<keyword evidence="9" id="KW-0223">Dioxygenase</keyword>
<gene>
    <name evidence="9" type="primary">ophA1</name>
    <name evidence="9" type="ORF">MBLL_00817</name>
</gene>
<dbReference type="CDD" id="cd00207">
    <property type="entry name" value="fer2"/>
    <property type="match status" value="1"/>
</dbReference>
<evidence type="ECO:0000256" key="4">
    <source>
        <dbReference type="ARBA" id="ARBA00023002"/>
    </source>
</evidence>
<evidence type="ECO:0000256" key="3">
    <source>
        <dbReference type="ARBA" id="ARBA00022723"/>
    </source>
</evidence>
<dbReference type="InterPro" id="IPR001433">
    <property type="entry name" value="OxRdtase_FAD/NAD-bd"/>
</dbReference>
<dbReference type="PROSITE" id="PS00197">
    <property type="entry name" value="2FE2S_FER_1"/>
    <property type="match status" value="1"/>
</dbReference>
<dbReference type="SUPFAM" id="SSF54292">
    <property type="entry name" value="2Fe-2S ferredoxin-like"/>
    <property type="match status" value="1"/>
</dbReference>
<dbReference type="CDD" id="cd06185">
    <property type="entry name" value="PDR_like"/>
    <property type="match status" value="1"/>
</dbReference>
<dbReference type="Gene3D" id="3.40.50.80">
    <property type="entry name" value="Nucleotide-binding domain of ferredoxin-NADP reductase (FNR) module"/>
    <property type="match status" value="1"/>
</dbReference>
<feature type="domain" description="FAD-binding FR-type" evidence="8">
    <location>
        <begin position="4"/>
        <end position="106"/>
    </location>
</feature>
<protein>
    <submittedName>
        <fullName evidence="9">Phthalate dioxygenase reductase</fullName>
        <ecNumber evidence="9">1.-.-.-</ecNumber>
    </submittedName>
</protein>
<dbReference type="GO" id="GO:0051213">
    <property type="term" value="F:dioxygenase activity"/>
    <property type="evidence" value="ECO:0007669"/>
    <property type="project" value="UniProtKB-KW"/>
</dbReference>
<accession>A0A679JJS7</accession>
<dbReference type="Gene3D" id="2.40.30.10">
    <property type="entry name" value="Translation factors"/>
    <property type="match status" value="1"/>
</dbReference>
<keyword evidence="4 9" id="KW-0560">Oxidoreductase</keyword>
<dbReference type="GO" id="GO:0051537">
    <property type="term" value="F:2 iron, 2 sulfur cluster binding"/>
    <property type="evidence" value="ECO:0007669"/>
    <property type="project" value="UniProtKB-KW"/>
</dbReference>
<dbReference type="GO" id="GO:0046872">
    <property type="term" value="F:metal ion binding"/>
    <property type="evidence" value="ECO:0007669"/>
    <property type="project" value="UniProtKB-KW"/>
</dbReference>
<dbReference type="Pfam" id="PF00111">
    <property type="entry name" value="Fer2"/>
    <property type="match status" value="1"/>
</dbReference>
<dbReference type="SUPFAM" id="SSF52343">
    <property type="entry name" value="Ferredoxin reductase-like, C-terminal NADP-linked domain"/>
    <property type="match status" value="1"/>
</dbReference>
<dbReference type="InterPro" id="IPR036010">
    <property type="entry name" value="2Fe-2S_ferredoxin-like_sf"/>
</dbReference>
<geneLocation type="plasmid" evidence="9">
    <name>1</name>
</geneLocation>
<dbReference type="PRINTS" id="PR00409">
    <property type="entry name" value="PHDIOXRDTASE"/>
</dbReference>
<evidence type="ECO:0000256" key="2">
    <source>
        <dbReference type="ARBA" id="ARBA00022714"/>
    </source>
</evidence>
<evidence type="ECO:0000259" key="7">
    <source>
        <dbReference type="PROSITE" id="PS51085"/>
    </source>
</evidence>
<keyword evidence="1" id="KW-0285">Flavoprotein</keyword>
<keyword evidence="3" id="KW-0479">Metal-binding</keyword>
<dbReference type="PROSITE" id="PS51085">
    <property type="entry name" value="2FE2S_FER_2"/>
    <property type="match status" value="1"/>
</dbReference>
<organism evidence="9">
    <name type="scientific">Methylobacterium bullatum</name>
    <dbReference type="NCBI Taxonomy" id="570505"/>
    <lineage>
        <taxon>Bacteria</taxon>
        <taxon>Pseudomonadati</taxon>
        <taxon>Pseudomonadota</taxon>
        <taxon>Alphaproteobacteria</taxon>
        <taxon>Hyphomicrobiales</taxon>
        <taxon>Methylobacteriaceae</taxon>
        <taxon>Methylobacterium</taxon>
    </lineage>
</organism>
<name>A0A679JJS7_9HYPH</name>
<dbReference type="PROSITE" id="PS51384">
    <property type="entry name" value="FAD_FR"/>
    <property type="match status" value="1"/>
</dbReference>
<reference evidence="9" key="1">
    <citation type="submission" date="2019-12" db="EMBL/GenBank/DDBJ databases">
        <authorList>
            <person name="Cremers G."/>
        </authorList>
    </citation>
    <scope>NUCLEOTIDE SEQUENCE</scope>
    <source>
        <strain evidence="9">Mbul2</strain>
        <plasmid evidence="9">1</plasmid>
    </source>
</reference>
<dbReference type="InterPro" id="IPR017938">
    <property type="entry name" value="Riboflavin_synthase-like_b-brl"/>
</dbReference>
<feature type="domain" description="2Fe-2S ferredoxin-type" evidence="7">
    <location>
        <begin position="234"/>
        <end position="316"/>
    </location>
</feature>
<keyword evidence="5" id="KW-0408">Iron</keyword>
<dbReference type="InterPro" id="IPR050415">
    <property type="entry name" value="MRET"/>
</dbReference>
<keyword evidence="9" id="KW-0614">Plasmid</keyword>
<dbReference type="InterPro" id="IPR039261">
    <property type="entry name" value="FNR_nucleotide-bd"/>
</dbReference>
<dbReference type="InterPro" id="IPR017927">
    <property type="entry name" value="FAD-bd_FR_type"/>
</dbReference>
<dbReference type="InterPro" id="IPR012675">
    <property type="entry name" value="Beta-grasp_dom_sf"/>
</dbReference>
<dbReference type="Pfam" id="PF00175">
    <property type="entry name" value="NAD_binding_1"/>
    <property type="match status" value="1"/>
</dbReference>
<evidence type="ECO:0000313" key="9">
    <source>
        <dbReference type="EMBL" id="CAA2137767.1"/>
    </source>
</evidence>
<evidence type="ECO:0000256" key="1">
    <source>
        <dbReference type="ARBA" id="ARBA00022630"/>
    </source>
</evidence>
<proteinExistence type="predicted"/>
<dbReference type="Gene3D" id="3.10.20.30">
    <property type="match status" value="1"/>
</dbReference>
<dbReference type="PANTHER" id="PTHR47354:SF1">
    <property type="entry name" value="CARNITINE MONOOXYGENASE REDUCTASE SUBUNIT"/>
    <property type="match status" value="1"/>
</dbReference>
<evidence type="ECO:0000259" key="8">
    <source>
        <dbReference type="PROSITE" id="PS51384"/>
    </source>
</evidence>
<evidence type="ECO:0000256" key="5">
    <source>
        <dbReference type="ARBA" id="ARBA00023004"/>
    </source>
</evidence>
<dbReference type="AlphaFoldDB" id="A0A679JJS7"/>
<sequence>MQPRLIMKLEVASVREDRGNVRVITFRHPLRPSLPPFTAGAHVDVHLPDGRRRQYSLCGDPADASAYRIAVKLERGGRGGSAWIHDGLVVGAKIPVSAPRNHFVMDEATPRGLLIAAGIGITPILSMAHHLNGTKRPYVLHYFARSRSVAPLLEEIAATIGPRQVQYHFSDEADTQIDLRSLLDEREGDTQLYCCGPRRFMEGVREAAQAWPENTLHFEAFQPLVDEGFTPQPFEIEIPSKGLTLRVPADKSALDVLRDNGILMASSCEIGTCGSCQCGYSKGEPIHRDVVLSPQARKTHFIPCVSRATGTLLLDL</sequence>
<evidence type="ECO:0000256" key="6">
    <source>
        <dbReference type="ARBA" id="ARBA00023014"/>
    </source>
</evidence>
<dbReference type="RefSeq" id="WP_339159444.1">
    <property type="nucleotide sequence ID" value="NZ_LR743510.1"/>
</dbReference>
<dbReference type="SUPFAM" id="SSF63380">
    <property type="entry name" value="Riboflavin synthase domain-like"/>
    <property type="match status" value="1"/>
</dbReference>